<proteinExistence type="predicted"/>
<keyword evidence="1" id="KW-0479">Metal-binding</keyword>
<feature type="compositionally biased region" description="Polar residues" evidence="6">
    <location>
        <begin position="961"/>
        <end position="974"/>
    </location>
</feature>
<feature type="region of interest" description="Disordered" evidence="6">
    <location>
        <begin position="95"/>
        <end position="136"/>
    </location>
</feature>
<dbReference type="InterPro" id="IPR036864">
    <property type="entry name" value="Zn2-C6_fun-type_DNA-bd_sf"/>
</dbReference>
<evidence type="ECO:0000256" key="4">
    <source>
        <dbReference type="ARBA" id="ARBA00023163"/>
    </source>
</evidence>
<keyword evidence="2" id="KW-0805">Transcription regulation</keyword>
<feature type="compositionally biased region" description="Low complexity" evidence="6">
    <location>
        <begin position="975"/>
        <end position="990"/>
    </location>
</feature>
<dbReference type="AlphaFoldDB" id="A0A8X7NK63"/>
<dbReference type="SMART" id="SM00066">
    <property type="entry name" value="GAL4"/>
    <property type="match status" value="1"/>
</dbReference>
<reference evidence="8" key="1">
    <citation type="submission" date="2020-03" db="EMBL/GenBank/DDBJ databases">
        <title>FDA dAtabase for Regulatory Grade micrObial Sequences (FDA-ARGOS): Supporting development and validation of Infectious Disease Dx tests.</title>
        <authorList>
            <person name="Campos J."/>
            <person name="Goldberg B."/>
            <person name="Tallon L."/>
            <person name="Sadzewicz L."/>
            <person name="Vavikolanu K."/>
            <person name="Mehta A."/>
            <person name="Aluvathingal J."/>
            <person name="Nadendla S."/>
            <person name="Nandy P."/>
            <person name="Geyer C."/>
            <person name="Yan Y."/>
            <person name="Sichtig H."/>
        </authorList>
    </citation>
    <scope>NUCLEOTIDE SEQUENCE [LARGE SCALE GENOMIC DNA]</scope>
    <source>
        <strain evidence="8">FDAARGOS_652</strain>
    </source>
</reference>
<comment type="caution">
    <text evidence="8">The sequence shown here is derived from an EMBL/GenBank/DDBJ whole genome shotgun (WGS) entry which is preliminary data.</text>
</comment>
<dbReference type="GO" id="GO:0045944">
    <property type="term" value="P:positive regulation of transcription by RNA polymerase II"/>
    <property type="evidence" value="ECO:0007669"/>
    <property type="project" value="TreeGrafter"/>
</dbReference>
<dbReference type="GO" id="GO:0000981">
    <property type="term" value="F:DNA-binding transcription factor activity, RNA polymerase II-specific"/>
    <property type="evidence" value="ECO:0007669"/>
    <property type="project" value="InterPro"/>
</dbReference>
<evidence type="ECO:0000256" key="5">
    <source>
        <dbReference type="ARBA" id="ARBA00023242"/>
    </source>
</evidence>
<evidence type="ECO:0000256" key="2">
    <source>
        <dbReference type="ARBA" id="ARBA00023015"/>
    </source>
</evidence>
<dbReference type="Gene3D" id="4.10.240.10">
    <property type="entry name" value="Zn(2)-C6 fungal-type DNA-binding domain"/>
    <property type="match status" value="1"/>
</dbReference>
<evidence type="ECO:0000313" key="8">
    <source>
        <dbReference type="EMBL" id="KAF6051019.1"/>
    </source>
</evidence>
<dbReference type="PROSITE" id="PS00463">
    <property type="entry name" value="ZN2_CY6_FUNGAL_1"/>
    <property type="match status" value="1"/>
</dbReference>
<dbReference type="GO" id="GO:0006351">
    <property type="term" value="P:DNA-templated transcription"/>
    <property type="evidence" value="ECO:0007669"/>
    <property type="project" value="InterPro"/>
</dbReference>
<keyword evidence="5" id="KW-0539">Nucleus</keyword>
<dbReference type="InterPro" id="IPR050675">
    <property type="entry name" value="OAF3"/>
</dbReference>
<evidence type="ECO:0000256" key="6">
    <source>
        <dbReference type="SAM" id="MobiDB-lite"/>
    </source>
</evidence>
<dbReference type="PROSITE" id="PS50048">
    <property type="entry name" value="ZN2_CY6_FUNGAL_2"/>
    <property type="match status" value="1"/>
</dbReference>
<dbReference type="CDD" id="cd12148">
    <property type="entry name" value="fungal_TF_MHR"/>
    <property type="match status" value="1"/>
</dbReference>
<feature type="compositionally biased region" description="Polar residues" evidence="6">
    <location>
        <begin position="991"/>
        <end position="1007"/>
    </location>
</feature>
<keyword evidence="3" id="KW-0238">DNA-binding</keyword>
<dbReference type="InterPro" id="IPR007219">
    <property type="entry name" value="XnlR_reg_dom"/>
</dbReference>
<dbReference type="PANTHER" id="PTHR31069:SF12">
    <property type="entry name" value="TRANSCRIPTION FACTOR DOMAIN-CONTAINING PROTEIN"/>
    <property type="match status" value="1"/>
</dbReference>
<gene>
    <name evidence="8" type="ORF">FOB60_003687</name>
</gene>
<dbReference type="GO" id="GO:0000978">
    <property type="term" value="F:RNA polymerase II cis-regulatory region sequence-specific DNA binding"/>
    <property type="evidence" value="ECO:0007669"/>
    <property type="project" value="TreeGrafter"/>
</dbReference>
<accession>A0A8X7NK63</accession>
<dbReference type="CDD" id="cd00067">
    <property type="entry name" value="GAL4"/>
    <property type="match status" value="1"/>
</dbReference>
<name>A0A8X7NK63_CANPA</name>
<feature type="compositionally biased region" description="Basic and acidic residues" evidence="6">
    <location>
        <begin position="97"/>
        <end position="108"/>
    </location>
</feature>
<dbReference type="GO" id="GO:0008270">
    <property type="term" value="F:zinc ion binding"/>
    <property type="evidence" value="ECO:0007669"/>
    <property type="project" value="InterPro"/>
</dbReference>
<dbReference type="PANTHER" id="PTHR31069">
    <property type="entry name" value="OLEATE-ACTIVATED TRANSCRIPTION FACTOR 1-RELATED"/>
    <property type="match status" value="1"/>
</dbReference>
<evidence type="ECO:0000313" key="9">
    <source>
        <dbReference type="Proteomes" id="UP000590412"/>
    </source>
</evidence>
<organism evidence="8 9">
    <name type="scientific">Candida parapsilosis</name>
    <name type="common">Yeast</name>
    <dbReference type="NCBI Taxonomy" id="5480"/>
    <lineage>
        <taxon>Eukaryota</taxon>
        <taxon>Fungi</taxon>
        <taxon>Dikarya</taxon>
        <taxon>Ascomycota</taxon>
        <taxon>Saccharomycotina</taxon>
        <taxon>Pichiomycetes</taxon>
        <taxon>Debaryomycetaceae</taxon>
        <taxon>Candida/Lodderomyces clade</taxon>
        <taxon>Candida</taxon>
    </lineage>
</organism>
<evidence type="ECO:0000256" key="3">
    <source>
        <dbReference type="ARBA" id="ARBA00023125"/>
    </source>
</evidence>
<feature type="region of interest" description="Disordered" evidence="6">
    <location>
        <begin position="961"/>
        <end position="1007"/>
    </location>
</feature>
<protein>
    <submittedName>
        <fullName evidence="8">Fungal specific transcription factor domain family protein</fullName>
    </submittedName>
</protein>
<dbReference type="EMBL" id="JABWAB010000005">
    <property type="protein sequence ID" value="KAF6051019.1"/>
    <property type="molecule type" value="Genomic_DNA"/>
</dbReference>
<dbReference type="OrthoDB" id="2943660at2759"/>
<evidence type="ECO:0000259" key="7">
    <source>
        <dbReference type="PROSITE" id="PS50048"/>
    </source>
</evidence>
<dbReference type="Pfam" id="PF00172">
    <property type="entry name" value="Zn_clus"/>
    <property type="match status" value="1"/>
</dbReference>
<keyword evidence="4" id="KW-0804">Transcription</keyword>
<dbReference type="SUPFAM" id="SSF57701">
    <property type="entry name" value="Zn2/Cys6 DNA-binding domain"/>
    <property type="match status" value="1"/>
</dbReference>
<sequence>MSEHNVRKRNKPTFVCTNCKRKKIKCDRKTPCSSCVKLNIGYTCVYDTRWATSGKDKHHHKQSNHGTLSGSSEQLEVAQLKAKIAKLESIIEQQNNNKEEDVETKSESESEPAARTTGPSYARAQPIPPPETSIAPNPIVSSDDVLNFYTGYTPLHIKGNIRRVNFGPLSWIALLKRDAALSLAWKDLSTKGYFSSINLRQMPLTPESIVILNTQMSTPEGVSPNMDKYFRRKFLEIEGYDETMPYNSLARIAVNNGQPREGDQKKNGNASNKQQTDFKMSFTSISLARTIFEGKINPELQLIEKIKTMLPSKRVFWNLIDLFFKNVYPFYPFIDEDSFKKDLQKIVGKVDYEDKPFTKVNISKKLDLATIALCFICLRMTYLSLYSNKDSTNRSIVDSQDMTLTKFLFQNPINSSCIDVANSCIQCFHFRRKSNLSVFQAILYMRFYRNIAPEEGDGIDGGDSQVGTALLIQMAISLGLNREPDLLDVCNDEKINHLGRKIWAALIAADIVCCLSVGNPTSIHLKYYDVLEPFLTSKNSNIQDVEMESVITQSFGIIDPDRDSVRDLLGYVLDIKHGAELNKITHKLDVVEQIWQSRFNVLQNSQLKEEIDNSKHSREDIRRFMYIEKAKKFLTMKIPITSFYYHIYLHYEKLMDTELSFFYLSKIFLVILNDLMPYIEDIINGYLSSVGLFLNPLVQLALLKSNEMVFSCLVRVNFAIYQLETSETHTHKMNEDQQYNDHFNTLKEMSQKITQTSKLITLLLERMGQRYYCAWRISKSQLTLCSTISGKEFYEKHSQKLKRIRGFQFTAAQLNRFNKLIGQLQEAVQKTLTFEDGRNTSTPDVVKTNLGDIQNSLSGAQRLVPEETPDSQTNPLDVANMGTPNHMTDEALAELASFNINYIDHMWLQHAALRNDANSSMENNLLSNWSYNDASNGSTGVEQSLYDVDASITGAGINITDQGSSIQGSSNVNHQQYQQEQQQQQQQQQQGHTQNRPGLPLHSQSNGLIPFPSLFDNMEGHECVDFMLDAGSKYTYDSFL</sequence>
<feature type="domain" description="Zn(2)-C6 fungal-type" evidence="7">
    <location>
        <begin position="15"/>
        <end position="46"/>
    </location>
</feature>
<dbReference type="Proteomes" id="UP000590412">
    <property type="component" value="Unassembled WGS sequence"/>
</dbReference>
<dbReference type="InterPro" id="IPR001138">
    <property type="entry name" value="Zn2Cys6_DnaBD"/>
</dbReference>
<evidence type="ECO:0000256" key="1">
    <source>
        <dbReference type="ARBA" id="ARBA00022723"/>
    </source>
</evidence>
<dbReference type="GO" id="GO:0005634">
    <property type="term" value="C:nucleus"/>
    <property type="evidence" value="ECO:0007669"/>
    <property type="project" value="TreeGrafter"/>
</dbReference>
<dbReference type="Pfam" id="PF04082">
    <property type="entry name" value="Fungal_trans"/>
    <property type="match status" value="1"/>
</dbReference>